<accession>A0A4R0IMS6</accession>
<feature type="domain" description="TfuA-like core" evidence="1">
    <location>
        <begin position="53"/>
        <end position="172"/>
    </location>
</feature>
<keyword evidence="3" id="KW-1185">Reference proteome</keyword>
<evidence type="ECO:0000259" key="1">
    <source>
        <dbReference type="Pfam" id="PF07812"/>
    </source>
</evidence>
<sequence>MSKTYIFVGPSATRSGRTPSRTPDRHCVLLPPAEAGDLLDLDASPGDIVVLIDGYFYKRPAVRHKEILYLLSRGIRVHGGASMGALRAAELHDYGMVGHGSVFGAFQDGALVGDDEVAVLHADAENGFRPLTEALVSVRYHLSRAVGSGVCDDELARSVVQAAKTLHFSRRTWPTILAGVRTNSPDAGRLAELHDFVRSSVDVKQVDAATILTRALDGTLDLPRDEPPGWLFHETAMFLQWRRPEPEWLRLCRLFAADYPAFHEATALEDLARRGHGPVTTRQAETVTAALRFAANNRLVDVKAAPSTYSYWLLSAERELATEVQLAKVASRALYGERARLRTDPMCTEAAALAVRAEASSYLLLNDAQRSHTPVPDHELDPQRVIDWFRRRWCVDAADFLPMMRARGFDSTRSFLRAARPYYLFDRYHQPIHLSIRNDEASS</sequence>
<evidence type="ECO:0000313" key="3">
    <source>
        <dbReference type="Proteomes" id="UP000292695"/>
    </source>
</evidence>
<dbReference type="OrthoDB" id="118811at2"/>
<dbReference type="RefSeq" id="WP_131287782.1">
    <property type="nucleotide sequence ID" value="NZ_SJKA01000004.1"/>
</dbReference>
<name>A0A4R0IMS6_9ACTN</name>
<protein>
    <recommendedName>
        <fullName evidence="1">TfuA-like core domain-containing protein</fullName>
    </recommendedName>
</protein>
<dbReference type="Pfam" id="PF07812">
    <property type="entry name" value="TfuA"/>
    <property type="match status" value="1"/>
</dbReference>
<evidence type="ECO:0000313" key="2">
    <source>
        <dbReference type="EMBL" id="TCC34921.1"/>
    </source>
</evidence>
<organism evidence="2 3">
    <name type="scientific">Kribbella sindirgiensis</name>
    <dbReference type="NCBI Taxonomy" id="1124744"/>
    <lineage>
        <taxon>Bacteria</taxon>
        <taxon>Bacillati</taxon>
        <taxon>Actinomycetota</taxon>
        <taxon>Actinomycetes</taxon>
        <taxon>Propionibacteriales</taxon>
        <taxon>Kribbellaceae</taxon>
        <taxon>Kribbella</taxon>
    </lineage>
</organism>
<gene>
    <name evidence="2" type="ORF">E0H50_13600</name>
</gene>
<dbReference type="Proteomes" id="UP000292695">
    <property type="component" value="Unassembled WGS sequence"/>
</dbReference>
<comment type="caution">
    <text evidence="2">The sequence shown here is derived from an EMBL/GenBank/DDBJ whole genome shotgun (WGS) entry which is preliminary data.</text>
</comment>
<dbReference type="EMBL" id="SJKA01000004">
    <property type="protein sequence ID" value="TCC34921.1"/>
    <property type="molecule type" value="Genomic_DNA"/>
</dbReference>
<proteinExistence type="predicted"/>
<dbReference type="InterPro" id="IPR012924">
    <property type="entry name" value="TfuA_core"/>
</dbReference>
<dbReference type="AlphaFoldDB" id="A0A4R0IMS6"/>
<reference evidence="2 3" key="1">
    <citation type="submission" date="2019-02" db="EMBL/GenBank/DDBJ databases">
        <title>Kribbella capetownensis sp. nov. and Kribbella speibonae sp. nov., isolated from soil.</title>
        <authorList>
            <person name="Curtis S.M."/>
            <person name="Norton I."/>
            <person name="Everest G.J."/>
            <person name="Meyers P.R."/>
        </authorList>
    </citation>
    <scope>NUCLEOTIDE SEQUENCE [LARGE SCALE GENOMIC DNA]</scope>
    <source>
        <strain evidence="2 3">DSM 27082</strain>
    </source>
</reference>